<dbReference type="Gene3D" id="3.90.1200.10">
    <property type="match status" value="1"/>
</dbReference>
<dbReference type="AlphaFoldDB" id="A0AA38TY68"/>
<keyword evidence="1" id="KW-0472">Membrane</keyword>
<dbReference type="PANTHER" id="PTHR21310">
    <property type="entry name" value="AMINOGLYCOSIDE PHOSPHOTRANSFERASE-RELATED-RELATED"/>
    <property type="match status" value="1"/>
</dbReference>
<dbReference type="Pfam" id="PF01636">
    <property type="entry name" value="APH"/>
    <property type="match status" value="1"/>
</dbReference>
<dbReference type="InterPro" id="IPR051678">
    <property type="entry name" value="AGP_Transferase"/>
</dbReference>
<feature type="transmembrane region" description="Helical" evidence="1">
    <location>
        <begin position="6"/>
        <end position="24"/>
    </location>
</feature>
<evidence type="ECO:0000313" key="4">
    <source>
        <dbReference type="Proteomes" id="UP001163798"/>
    </source>
</evidence>
<dbReference type="SUPFAM" id="SSF56112">
    <property type="entry name" value="Protein kinase-like (PK-like)"/>
    <property type="match status" value="1"/>
</dbReference>
<dbReference type="PANTHER" id="PTHR21310:SF39">
    <property type="entry name" value="AMINOGLYCOSIDE PHOSPHOTRANSFERASE DOMAIN-CONTAINING PROTEIN"/>
    <property type="match status" value="1"/>
</dbReference>
<reference evidence="3" key="1">
    <citation type="submission" date="2022-08" db="EMBL/GenBank/DDBJ databases">
        <authorList>
            <consortium name="DOE Joint Genome Institute"/>
            <person name="Min B."/>
            <person name="Riley R."/>
            <person name="Sierra-Patev S."/>
            <person name="Naranjo-Ortiz M."/>
            <person name="Looney B."/>
            <person name="Konkel Z."/>
            <person name="Slot J.C."/>
            <person name="Sakamoto Y."/>
            <person name="Steenwyk J.L."/>
            <person name="Rokas A."/>
            <person name="Carro J."/>
            <person name="Camarero S."/>
            <person name="Ferreira P."/>
            <person name="Molpeceres G."/>
            <person name="Ruiz-Duenas F.J."/>
            <person name="Serrano A."/>
            <person name="Henrissat B."/>
            <person name="Drula E."/>
            <person name="Hughes K.W."/>
            <person name="Mata J.L."/>
            <person name="Ishikawa N.K."/>
            <person name="Vargas-Isla R."/>
            <person name="Ushijima S."/>
            <person name="Smith C.A."/>
            <person name="Ahrendt S."/>
            <person name="Andreopoulos W."/>
            <person name="He G."/>
            <person name="Labutti K."/>
            <person name="Lipzen A."/>
            <person name="Ng V."/>
            <person name="Sandor L."/>
            <person name="Barry K."/>
            <person name="Martinez A.T."/>
            <person name="Xiao Y."/>
            <person name="Gibbons J.G."/>
            <person name="Terashima K."/>
            <person name="Hibbett D.S."/>
            <person name="Grigoriev I.V."/>
        </authorList>
    </citation>
    <scope>NUCLEOTIDE SEQUENCE</scope>
    <source>
        <strain evidence="3">TFB10291</strain>
    </source>
</reference>
<feature type="domain" description="Aminoglycoside phosphotransferase" evidence="2">
    <location>
        <begin position="228"/>
        <end position="275"/>
    </location>
</feature>
<organism evidence="3 4">
    <name type="scientific">Lentinula aff. detonsa</name>
    <dbReference type="NCBI Taxonomy" id="2804958"/>
    <lineage>
        <taxon>Eukaryota</taxon>
        <taxon>Fungi</taxon>
        <taxon>Dikarya</taxon>
        <taxon>Basidiomycota</taxon>
        <taxon>Agaricomycotina</taxon>
        <taxon>Agaricomycetes</taxon>
        <taxon>Agaricomycetidae</taxon>
        <taxon>Agaricales</taxon>
        <taxon>Marasmiineae</taxon>
        <taxon>Omphalotaceae</taxon>
        <taxon>Lentinula</taxon>
    </lineage>
</organism>
<keyword evidence="1" id="KW-1133">Transmembrane helix</keyword>
<name>A0AA38TY68_9AGAR</name>
<dbReference type="EMBL" id="MU793261">
    <property type="protein sequence ID" value="KAJ3789415.1"/>
    <property type="molecule type" value="Genomic_DNA"/>
</dbReference>
<evidence type="ECO:0000259" key="2">
    <source>
        <dbReference type="Pfam" id="PF01636"/>
    </source>
</evidence>
<protein>
    <recommendedName>
        <fullName evidence="2">Aminoglycoside phosphotransferase domain-containing protein</fullName>
    </recommendedName>
</protein>
<sequence>MLERIVYHTVAIALTILDGPFWLYDRYFQKPIRLPEHEFWSDDEIIRAVDSASYLDGTDERLVKISENTVVKFCHDWETTVPESLAMELVYMQTRIAVPRMKRVLQHHHAEGDSLIVMDFIPNSRRLEIAWPTLSMWSRLKIILTMRLYLRQIRRVQHTLSSNVPGPISSTPLPCSGLQLSLDPLGPFPTVSALEAHYRKQIADAEYYASRGWSRSPKCKPLPTSVFTPLVFTHNDLNMRNLLLDDRGVLWIVDWGFAGFFPPWFEYLGMLYAAQKDDNPESWQHCIKYMAEPNFEVEEWMQKMGYGFHHPLAS</sequence>
<dbReference type="InterPro" id="IPR011009">
    <property type="entry name" value="Kinase-like_dom_sf"/>
</dbReference>
<dbReference type="Proteomes" id="UP001163798">
    <property type="component" value="Unassembled WGS sequence"/>
</dbReference>
<comment type="caution">
    <text evidence="3">The sequence shown here is derived from an EMBL/GenBank/DDBJ whole genome shotgun (WGS) entry which is preliminary data.</text>
</comment>
<keyword evidence="4" id="KW-1185">Reference proteome</keyword>
<evidence type="ECO:0000313" key="3">
    <source>
        <dbReference type="EMBL" id="KAJ3789415.1"/>
    </source>
</evidence>
<accession>A0AA38TY68</accession>
<evidence type="ECO:0000256" key="1">
    <source>
        <dbReference type="SAM" id="Phobius"/>
    </source>
</evidence>
<dbReference type="InterPro" id="IPR002575">
    <property type="entry name" value="Aminoglycoside_PTrfase"/>
</dbReference>
<proteinExistence type="predicted"/>
<gene>
    <name evidence="3" type="ORF">GGU10DRAFT_343675</name>
</gene>
<keyword evidence="1" id="KW-0812">Transmembrane</keyword>